<dbReference type="HOGENOM" id="CLU_1332572_0_0_1"/>
<dbReference type="AlphaFoldDB" id="A0A015KRU3"/>
<dbReference type="OrthoDB" id="2362350at2759"/>
<proteinExistence type="predicted"/>
<name>A0A015KRU3_RHIIW</name>
<accession>A0A015KRU3</accession>
<organism evidence="1 2">
    <name type="scientific">Rhizophagus irregularis (strain DAOM 197198w)</name>
    <name type="common">Glomus intraradices</name>
    <dbReference type="NCBI Taxonomy" id="1432141"/>
    <lineage>
        <taxon>Eukaryota</taxon>
        <taxon>Fungi</taxon>
        <taxon>Fungi incertae sedis</taxon>
        <taxon>Mucoromycota</taxon>
        <taxon>Glomeromycotina</taxon>
        <taxon>Glomeromycetes</taxon>
        <taxon>Glomerales</taxon>
        <taxon>Glomeraceae</taxon>
        <taxon>Rhizophagus</taxon>
    </lineage>
</organism>
<gene>
    <name evidence="1" type="ORF">RirG_088440</name>
</gene>
<sequence length="209" mass="24342">MNQMYYLSSSTVNTMNYVSQDNVIAEYSFFYKAGNDHQIYHITCKEISFEIVSHLLSNPVCLTQNYIQSDNLHVFYHQQPDDKKIYQVICELVSYKFIIDLLNKINYGIEINDLRQENLDFSRECKENLEFYLKQDLTHCLASNKIYEQLNMNDNGGSYYTTSGSDGSSANFVNISQHVSDNYDQSQQDNNSQNVITDYTQTHTTNIYP</sequence>
<protein>
    <submittedName>
        <fullName evidence="1">Uncharacterized protein</fullName>
    </submittedName>
</protein>
<evidence type="ECO:0000313" key="2">
    <source>
        <dbReference type="Proteomes" id="UP000022910"/>
    </source>
</evidence>
<dbReference type="EMBL" id="JEMT01016616">
    <property type="protein sequence ID" value="EXX70339.1"/>
    <property type="molecule type" value="Genomic_DNA"/>
</dbReference>
<keyword evidence="2" id="KW-1185">Reference proteome</keyword>
<evidence type="ECO:0000313" key="1">
    <source>
        <dbReference type="EMBL" id="EXX70339.1"/>
    </source>
</evidence>
<reference evidence="1 2" key="1">
    <citation type="submission" date="2014-02" db="EMBL/GenBank/DDBJ databases">
        <title>Single nucleus genome sequencing reveals high similarity among nuclei of an endomycorrhizal fungus.</title>
        <authorList>
            <person name="Lin K."/>
            <person name="Geurts R."/>
            <person name="Zhang Z."/>
            <person name="Limpens E."/>
            <person name="Saunders D.G."/>
            <person name="Mu D."/>
            <person name="Pang E."/>
            <person name="Cao H."/>
            <person name="Cha H."/>
            <person name="Lin T."/>
            <person name="Zhou Q."/>
            <person name="Shang Y."/>
            <person name="Li Y."/>
            <person name="Ivanov S."/>
            <person name="Sharma T."/>
            <person name="Velzen R.V."/>
            <person name="Ruijter N.D."/>
            <person name="Aanen D.K."/>
            <person name="Win J."/>
            <person name="Kamoun S."/>
            <person name="Bisseling T."/>
            <person name="Huang S."/>
        </authorList>
    </citation>
    <scope>NUCLEOTIDE SEQUENCE [LARGE SCALE GENOMIC DNA]</scope>
    <source>
        <strain evidence="2">DAOM197198w</strain>
    </source>
</reference>
<comment type="caution">
    <text evidence="1">The sequence shown here is derived from an EMBL/GenBank/DDBJ whole genome shotgun (WGS) entry which is preliminary data.</text>
</comment>
<dbReference type="Proteomes" id="UP000022910">
    <property type="component" value="Unassembled WGS sequence"/>
</dbReference>